<evidence type="ECO:0000256" key="1">
    <source>
        <dbReference type="ARBA" id="ARBA00022574"/>
    </source>
</evidence>
<proteinExistence type="predicted"/>
<dbReference type="AlphaFoldDB" id="A0A1C6TTH9"/>
<sequence>MEFPALLMSSRIPSDSKIEDFDAVVVDGRPLVVCVDSYGQHALTWDPADDRWTEHQLANPWGPNGDIETNCLLTIGAVVHDGRIVVGGGGYEQPFAQWDLQTGAVVTYAREEHGGVAVTSTMRRDGRAVFVTGDSSAGSPVRLWDPSQRDSLTAYEDDWFGINYLAEPATVCRHRDSIGGLASATLRGRPVVISSGAGEVMVSDVDSMTSVVTFEPIPVPLEGPAGGVGLTSVDGHPFVVAADGTSVLLGEPDTGSWVDRIELPGAADGRGDARILCMGVGSAGDRPVAVTGASDGLVCLWDLRGRRLLGNPITEHEGEVRAVHLTEIDGRAIALTAGWDRRMRVWDLGRA</sequence>
<dbReference type="EMBL" id="FMHZ01000002">
    <property type="protein sequence ID" value="SCL45112.1"/>
    <property type="molecule type" value="Genomic_DNA"/>
</dbReference>
<dbReference type="Gene3D" id="2.130.10.10">
    <property type="entry name" value="YVTN repeat-like/Quinoprotein amine dehydrogenase"/>
    <property type="match status" value="1"/>
</dbReference>
<dbReference type="InterPro" id="IPR001680">
    <property type="entry name" value="WD40_rpt"/>
</dbReference>
<evidence type="ECO:0000256" key="3">
    <source>
        <dbReference type="PROSITE-ProRule" id="PRU00221"/>
    </source>
</evidence>
<evidence type="ECO:0000313" key="5">
    <source>
        <dbReference type="Proteomes" id="UP000199001"/>
    </source>
</evidence>
<keyword evidence="2" id="KW-0677">Repeat</keyword>
<dbReference type="PROSITE" id="PS50082">
    <property type="entry name" value="WD_REPEATS_2"/>
    <property type="match status" value="1"/>
</dbReference>
<organism evidence="4 5">
    <name type="scientific">Micromonospora citrea</name>
    <dbReference type="NCBI Taxonomy" id="47855"/>
    <lineage>
        <taxon>Bacteria</taxon>
        <taxon>Bacillati</taxon>
        <taxon>Actinomycetota</taxon>
        <taxon>Actinomycetes</taxon>
        <taxon>Micromonosporales</taxon>
        <taxon>Micromonosporaceae</taxon>
        <taxon>Micromonospora</taxon>
    </lineage>
</organism>
<protein>
    <submittedName>
        <fullName evidence="4">Uncharacterized protein</fullName>
    </submittedName>
</protein>
<dbReference type="Proteomes" id="UP000199001">
    <property type="component" value="Unassembled WGS sequence"/>
</dbReference>
<accession>A0A1C6TTH9</accession>
<evidence type="ECO:0000256" key="2">
    <source>
        <dbReference type="ARBA" id="ARBA00022737"/>
    </source>
</evidence>
<feature type="repeat" description="WD" evidence="3">
    <location>
        <begin position="313"/>
        <end position="351"/>
    </location>
</feature>
<dbReference type="InterPro" id="IPR011047">
    <property type="entry name" value="Quinoprotein_ADH-like_sf"/>
</dbReference>
<dbReference type="InterPro" id="IPR019775">
    <property type="entry name" value="WD40_repeat_CS"/>
</dbReference>
<dbReference type="PROSITE" id="PS00678">
    <property type="entry name" value="WD_REPEATS_1"/>
    <property type="match status" value="1"/>
</dbReference>
<dbReference type="STRING" id="47855.GA0070606_0608"/>
<name>A0A1C6TTH9_9ACTN</name>
<dbReference type="SUPFAM" id="SSF50998">
    <property type="entry name" value="Quinoprotein alcohol dehydrogenase-like"/>
    <property type="match status" value="1"/>
</dbReference>
<gene>
    <name evidence="4" type="ORF">GA0070606_0608</name>
</gene>
<reference evidence="5" key="1">
    <citation type="submission" date="2016-06" db="EMBL/GenBank/DDBJ databases">
        <authorList>
            <person name="Varghese N."/>
            <person name="Submissions Spin"/>
        </authorList>
    </citation>
    <scope>NUCLEOTIDE SEQUENCE [LARGE SCALE GENOMIC DNA]</scope>
    <source>
        <strain evidence="5">DSM 43903</strain>
    </source>
</reference>
<keyword evidence="5" id="KW-1185">Reference proteome</keyword>
<dbReference type="PROSITE" id="PS50294">
    <property type="entry name" value="WD_REPEATS_REGION"/>
    <property type="match status" value="1"/>
</dbReference>
<keyword evidence="1 3" id="KW-0853">WD repeat</keyword>
<dbReference type="InterPro" id="IPR015943">
    <property type="entry name" value="WD40/YVTN_repeat-like_dom_sf"/>
</dbReference>
<evidence type="ECO:0000313" key="4">
    <source>
        <dbReference type="EMBL" id="SCL45112.1"/>
    </source>
</evidence>